<organism evidence="2">
    <name type="scientific">Absidia glauca</name>
    <name type="common">Pin mould</name>
    <dbReference type="NCBI Taxonomy" id="4829"/>
    <lineage>
        <taxon>Eukaryota</taxon>
        <taxon>Fungi</taxon>
        <taxon>Fungi incertae sedis</taxon>
        <taxon>Mucoromycota</taxon>
        <taxon>Mucoromycotina</taxon>
        <taxon>Mucoromycetes</taxon>
        <taxon>Mucorales</taxon>
        <taxon>Cunninghamellaceae</taxon>
        <taxon>Absidia</taxon>
    </lineage>
</organism>
<dbReference type="SMART" id="SM00450">
    <property type="entry name" value="RHOD"/>
    <property type="match status" value="1"/>
</dbReference>
<dbReference type="PANTHER" id="PTHR10828">
    <property type="entry name" value="M-PHASE INDUCER PHOSPHATASE DUAL SPECIFICITY PHOSPHATASE CDC25"/>
    <property type="match status" value="1"/>
</dbReference>
<dbReference type="GO" id="GO:0004725">
    <property type="term" value="F:protein tyrosine phosphatase activity"/>
    <property type="evidence" value="ECO:0007669"/>
    <property type="project" value="TreeGrafter"/>
</dbReference>
<dbReference type="STRING" id="4829.A0A163K3Q6"/>
<dbReference type="GO" id="GO:0005634">
    <property type="term" value="C:nucleus"/>
    <property type="evidence" value="ECO:0007669"/>
    <property type="project" value="TreeGrafter"/>
</dbReference>
<dbReference type="Pfam" id="PF00581">
    <property type="entry name" value="Rhodanese"/>
    <property type="match status" value="1"/>
</dbReference>
<feature type="domain" description="Rhodanese" evidence="1">
    <location>
        <begin position="24"/>
        <end position="125"/>
    </location>
</feature>
<dbReference type="PROSITE" id="PS50206">
    <property type="entry name" value="RHODANESE_3"/>
    <property type="match status" value="1"/>
</dbReference>
<dbReference type="InterPro" id="IPR001763">
    <property type="entry name" value="Rhodanese-like_dom"/>
</dbReference>
<dbReference type="EMBL" id="LT554584">
    <property type="protein sequence ID" value="SAM06296.1"/>
    <property type="molecule type" value="Genomic_DNA"/>
</dbReference>
<evidence type="ECO:0000313" key="2">
    <source>
        <dbReference type="EMBL" id="SAM06296.1"/>
    </source>
</evidence>
<name>A0A163K3Q6_ABSGL</name>
<dbReference type="SUPFAM" id="SSF52821">
    <property type="entry name" value="Rhodanese/Cell cycle control phosphatase"/>
    <property type="match status" value="1"/>
</dbReference>
<evidence type="ECO:0000259" key="1">
    <source>
        <dbReference type="PROSITE" id="PS50206"/>
    </source>
</evidence>
<dbReference type="FunCoup" id="A0A163K3Q6">
    <property type="interactions" value="382"/>
</dbReference>
<dbReference type="OMA" id="RGGFTQW"/>
<dbReference type="OrthoDB" id="102559at2759"/>
<dbReference type="PANTHER" id="PTHR10828:SF38">
    <property type="entry name" value="ARSENICAL-RESISTANCE PROTEIN 2-RELATED"/>
    <property type="match status" value="1"/>
</dbReference>
<dbReference type="Proteomes" id="UP000078561">
    <property type="component" value="Unassembled WGS sequence"/>
</dbReference>
<evidence type="ECO:0000313" key="3">
    <source>
        <dbReference type="Proteomes" id="UP000078561"/>
    </source>
</evidence>
<keyword evidence="3" id="KW-1185">Reference proteome</keyword>
<dbReference type="AlphaFoldDB" id="A0A163K3Q6"/>
<proteinExistence type="predicted"/>
<dbReference type="InParanoid" id="A0A163K3Q6"/>
<dbReference type="InterPro" id="IPR036873">
    <property type="entry name" value="Rhodanese-like_dom_sf"/>
</dbReference>
<dbReference type="Gene3D" id="3.40.250.10">
    <property type="entry name" value="Rhodanese-like domain"/>
    <property type="match status" value="1"/>
</dbReference>
<sequence>MSFAAPLVDGDQVVQLIRDPSKQVGKDYLVIDVRDDDFAGGNIPGALNVPANQLVDEASSLAQKYSAVPIVYFHCALSQVRGPKSARIYNEIRHLQPSLSSQDQQVYVIRGGFEGWQARYKDEKDLLENYDAAHWADLY</sequence>
<reference evidence="2" key="1">
    <citation type="submission" date="2016-04" db="EMBL/GenBank/DDBJ databases">
        <authorList>
            <person name="Evans L.H."/>
            <person name="Alamgir A."/>
            <person name="Owens N."/>
            <person name="Weber N.D."/>
            <person name="Virtaneva K."/>
            <person name="Barbian K."/>
            <person name="Babar A."/>
            <person name="Rosenke K."/>
        </authorList>
    </citation>
    <scope>NUCLEOTIDE SEQUENCE [LARGE SCALE GENOMIC DNA]</scope>
    <source>
        <strain evidence="2">CBS 101.48</strain>
    </source>
</reference>
<accession>A0A163K3Q6</accession>
<protein>
    <recommendedName>
        <fullName evidence="1">Rhodanese domain-containing protein</fullName>
    </recommendedName>
</protein>
<dbReference type="GO" id="GO:0005737">
    <property type="term" value="C:cytoplasm"/>
    <property type="evidence" value="ECO:0007669"/>
    <property type="project" value="TreeGrafter"/>
</dbReference>
<gene>
    <name evidence="2" type="primary">ABSGL_12184.1 scaffold 12718</name>
</gene>